<evidence type="ECO:0000313" key="5">
    <source>
        <dbReference type="EMBL" id="MBU2692395.1"/>
    </source>
</evidence>
<evidence type="ECO:0000256" key="2">
    <source>
        <dbReference type="SAM" id="MobiDB-lite"/>
    </source>
</evidence>
<comment type="similarity">
    <text evidence="1">Belongs to the peptidase M16 family.</text>
</comment>
<dbReference type="InterPro" id="IPR011765">
    <property type="entry name" value="Pept_M16_N"/>
</dbReference>
<feature type="region of interest" description="Disordered" evidence="2">
    <location>
        <begin position="259"/>
        <end position="283"/>
    </location>
</feature>
<evidence type="ECO:0000313" key="6">
    <source>
        <dbReference type="Proteomes" id="UP000777784"/>
    </source>
</evidence>
<dbReference type="InterPro" id="IPR050361">
    <property type="entry name" value="MPP/UQCRC_Complex"/>
</dbReference>
<dbReference type="Pfam" id="PF00675">
    <property type="entry name" value="Peptidase_M16"/>
    <property type="match status" value="1"/>
</dbReference>
<dbReference type="SUPFAM" id="SSF63411">
    <property type="entry name" value="LuxS/MPP-like metallohydrolase"/>
    <property type="match status" value="2"/>
</dbReference>
<dbReference type="GO" id="GO:0046872">
    <property type="term" value="F:metal ion binding"/>
    <property type="evidence" value="ECO:0007669"/>
    <property type="project" value="InterPro"/>
</dbReference>
<dbReference type="Gene3D" id="3.30.830.10">
    <property type="entry name" value="Metalloenzyme, LuxS/M16 peptidase-like"/>
    <property type="match status" value="2"/>
</dbReference>
<protein>
    <submittedName>
        <fullName evidence="5">Insulinase family protein</fullName>
    </submittedName>
</protein>
<dbReference type="EMBL" id="JAHJDP010000088">
    <property type="protein sequence ID" value="MBU2692395.1"/>
    <property type="molecule type" value="Genomic_DNA"/>
</dbReference>
<reference evidence="5" key="1">
    <citation type="submission" date="2021-05" db="EMBL/GenBank/DDBJ databases">
        <title>Energy efficiency and biological interactions define the core microbiome of deep oligotrophic groundwater.</title>
        <authorList>
            <person name="Mehrshad M."/>
            <person name="Lopez-Fernandez M."/>
            <person name="Bell E."/>
            <person name="Bernier-Latmani R."/>
            <person name="Bertilsson S."/>
            <person name="Dopson M."/>
        </authorList>
    </citation>
    <scope>NUCLEOTIDE SEQUENCE</scope>
    <source>
        <strain evidence="5">Modern_marine.mb.64</strain>
    </source>
</reference>
<dbReference type="Pfam" id="PF05193">
    <property type="entry name" value="Peptidase_M16_C"/>
    <property type="match status" value="1"/>
</dbReference>
<proteinExistence type="inferred from homology"/>
<dbReference type="InterPro" id="IPR011249">
    <property type="entry name" value="Metalloenz_LuxS/M16"/>
</dbReference>
<evidence type="ECO:0000256" key="1">
    <source>
        <dbReference type="ARBA" id="ARBA00007261"/>
    </source>
</evidence>
<evidence type="ECO:0000259" key="4">
    <source>
        <dbReference type="Pfam" id="PF05193"/>
    </source>
</evidence>
<evidence type="ECO:0000259" key="3">
    <source>
        <dbReference type="Pfam" id="PF00675"/>
    </source>
</evidence>
<organism evidence="5 6">
    <name type="scientific">Eiseniibacteriota bacterium</name>
    <dbReference type="NCBI Taxonomy" id="2212470"/>
    <lineage>
        <taxon>Bacteria</taxon>
        <taxon>Candidatus Eiseniibacteriota</taxon>
    </lineage>
</organism>
<feature type="domain" description="Peptidase M16 C-terminal" evidence="4">
    <location>
        <begin position="222"/>
        <end position="394"/>
    </location>
</feature>
<sequence>MKPIPNQNPRARICGRPAPFPLPAVLIAAFITVLATAAPLAQSPFSVPMVVDTLSNGLTTILVPYDTPGVVAYWTVVRAGSRNEIEPGRTGYAHLLEHLMFRGTEKYPAEKYNEAISLMGADANAFTDEDWTVYICTIPAAELPWMIEIQADRFQDLAYDEAGYVKETGAVLGEFNIGKSDPGTRLEEKLLETAFIQHTYGHTVMGYENDVRDMPEGIEYSRHFHDLYYCPNNCAVVITGDFSVEAAKKLIQKQYGDWERCDAPPAPDPEPVQEEPRRSDVKWPGSTNPRLAVAFKIPEFHLDDTDAPALEIIQAIAFGPTSPFYQRWIEERLRAQKIEAEAARLVDPHLFIITMTLIDPADLEEARDDILNTLKDLAANPPSIEELAAVKRRLRYETAMRLETAGSVAYTLAQFYNLTGDPGSIYKYFTLLEQVMPEDIQRVAARYLIENQSTTVTLVSEEG</sequence>
<dbReference type="AlphaFoldDB" id="A0A948W7M0"/>
<accession>A0A948W7M0</accession>
<gene>
    <name evidence="5" type="ORF">KJ970_15840</name>
</gene>
<dbReference type="Proteomes" id="UP000777784">
    <property type="component" value="Unassembled WGS sequence"/>
</dbReference>
<dbReference type="PANTHER" id="PTHR11851:SF49">
    <property type="entry name" value="MITOCHONDRIAL-PROCESSING PEPTIDASE SUBUNIT ALPHA"/>
    <property type="match status" value="1"/>
</dbReference>
<feature type="domain" description="Peptidase M16 N-terminal" evidence="3">
    <location>
        <begin position="70"/>
        <end position="206"/>
    </location>
</feature>
<name>A0A948W7M0_UNCEI</name>
<dbReference type="InterPro" id="IPR007863">
    <property type="entry name" value="Peptidase_M16_C"/>
</dbReference>
<comment type="caution">
    <text evidence="5">The sequence shown here is derived from an EMBL/GenBank/DDBJ whole genome shotgun (WGS) entry which is preliminary data.</text>
</comment>
<dbReference type="PANTHER" id="PTHR11851">
    <property type="entry name" value="METALLOPROTEASE"/>
    <property type="match status" value="1"/>
</dbReference>